<organism evidence="1 2">
    <name type="scientific">Paenibacillus enshidis</name>
    <dbReference type="NCBI Taxonomy" id="1458439"/>
    <lineage>
        <taxon>Bacteria</taxon>
        <taxon>Bacillati</taxon>
        <taxon>Bacillota</taxon>
        <taxon>Bacilli</taxon>
        <taxon>Bacillales</taxon>
        <taxon>Paenibacillaceae</taxon>
        <taxon>Paenibacillus</taxon>
    </lineage>
</organism>
<keyword evidence="2" id="KW-1185">Reference proteome</keyword>
<dbReference type="RefSeq" id="WP_375357398.1">
    <property type="nucleotide sequence ID" value="NZ_JBHHMI010000025.1"/>
</dbReference>
<dbReference type="PROSITE" id="PS51257">
    <property type="entry name" value="PROKAR_LIPOPROTEIN"/>
    <property type="match status" value="1"/>
</dbReference>
<comment type="caution">
    <text evidence="1">The sequence shown here is derived from an EMBL/GenBank/DDBJ whole genome shotgun (WGS) entry which is preliminary data.</text>
</comment>
<sequence>MSKRITALTLTMILVLTVALVGCSKKLEPKEAATTAATQAMTMTSYAMTSKFTINDLSFTSTETQNDPSVGMVVNMLKNAEMTLDGLYQKDPMQTEMTLGIKLKGDMAMEFSIPMVMTQDKMYVKIPSIPFFPMPESIVGKFLVLDLKELAEESGTEFNPASMDQAKAQKFSNEVVDAVLAEYDASYFTDIAPKDAALPEGIDAKQVVQFKVTNDNFQQAATTFINKALPKVLDIMSKEEYADMLQVEKSEIDKFKSELASNSGEVAKDLEEAKKYLKVNQFDLNTAINADNFPVYQSLNANVDFNDPETKENIKLSVTGSGQYTKINEKQTFVIGIPSGDQVITMDQLEQEMSNLGY</sequence>
<gene>
    <name evidence="1" type="ORF">ACE41H_20365</name>
</gene>
<evidence type="ECO:0000313" key="2">
    <source>
        <dbReference type="Proteomes" id="UP001580346"/>
    </source>
</evidence>
<evidence type="ECO:0008006" key="3">
    <source>
        <dbReference type="Google" id="ProtNLM"/>
    </source>
</evidence>
<reference evidence="1 2" key="1">
    <citation type="submission" date="2024-09" db="EMBL/GenBank/DDBJ databases">
        <title>Paenibacillus zeirhizospherea sp. nov., isolated from surface of the maize (Zea mays) roots in a horticulture field, Hungary.</title>
        <authorList>
            <person name="Marton D."/>
            <person name="Farkas M."/>
            <person name="Bedics A."/>
            <person name="Toth E."/>
            <person name="Tancsics A."/>
            <person name="Boka K."/>
            <person name="Maroti G."/>
            <person name="Kriszt B."/>
            <person name="Cserhati M."/>
        </authorList>
    </citation>
    <scope>NUCLEOTIDE SEQUENCE [LARGE SCALE GENOMIC DNA]</scope>
    <source>
        <strain evidence="1 2">KCTC 33519</strain>
    </source>
</reference>
<dbReference type="Proteomes" id="UP001580346">
    <property type="component" value="Unassembled WGS sequence"/>
</dbReference>
<proteinExistence type="predicted"/>
<evidence type="ECO:0000313" key="1">
    <source>
        <dbReference type="EMBL" id="MFB5269122.1"/>
    </source>
</evidence>
<dbReference type="EMBL" id="JBHHMI010000025">
    <property type="protein sequence ID" value="MFB5269122.1"/>
    <property type="molecule type" value="Genomic_DNA"/>
</dbReference>
<name>A0ABV5AY27_9BACL</name>
<accession>A0ABV5AY27</accession>
<protein>
    <recommendedName>
        <fullName evidence="3">Lipoprotein</fullName>
    </recommendedName>
</protein>